<reference evidence="1" key="1">
    <citation type="submission" date="2022-11" db="EMBL/GenBank/DDBJ databases">
        <title>Genome Sequence of Boeremia exigua.</title>
        <authorList>
            <person name="Buettner E."/>
        </authorList>
    </citation>
    <scope>NUCLEOTIDE SEQUENCE</scope>
    <source>
        <strain evidence="1">CU02</strain>
    </source>
</reference>
<comment type="caution">
    <text evidence="1">The sequence shown here is derived from an EMBL/GenBank/DDBJ whole genome shotgun (WGS) entry which is preliminary data.</text>
</comment>
<name>A0ACC2ITK9_9PLEO</name>
<proteinExistence type="predicted"/>
<evidence type="ECO:0000313" key="2">
    <source>
        <dbReference type="Proteomes" id="UP001153331"/>
    </source>
</evidence>
<dbReference type="Proteomes" id="UP001153331">
    <property type="component" value="Unassembled WGS sequence"/>
</dbReference>
<protein>
    <submittedName>
        <fullName evidence="1">Uncharacterized protein</fullName>
    </submittedName>
</protein>
<dbReference type="EMBL" id="JAPHNI010000020">
    <property type="protein sequence ID" value="KAJ8118408.1"/>
    <property type="molecule type" value="Genomic_DNA"/>
</dbReference>
<accession>A0ACC2ITK9</accession>
<keyword evidence="2" id="KW-1185">Reference proteome</keyword>
<sequence length="653" mass="71057">MDSAEALPSNSQTKRRRKCGSKSRNGSSATKPSRHVATATRSEAYVLGTNKGCDGAPKRATAITTELSPSTESAPICLAAAESLSVTDDSWFPNHALEDLGCDASISFAPSELTPATGDDQTHNAQSTLTPNNSTLDPVASLTHIPTTLIEYWFGRICPSRSTFDSGINYNRQVAWSTWSSSEAVFSTMQAMSAACLVSSMPQLKQILPLLRSQALDAINLSLTRVQESSLPAVTIDLVFAMLSLGTSSHWFASTSLSGSELSWSDSARDLLLQWKPSLEARDPLLHSYFSQALTHWDMLLAPVGRGSNPGRIRTKRRHLRNRLVNALSLSFDNDDEIRGNHLLAENGPDVLGTRPNSWCGISSEVISMYGQVLALCRSVSICSTDSHPSATEKATDLLCNMSIARDLHRELLTVDFDVLTLLEEAQGYPVVTQDHRTPISHLLQTAEAFRKAALLQLHLVFEDLPIVPVPRAYEYGAGAIDHQSRDAYVRSLAFDIATTLETIPIESGSRSIHPMLYLAVTVGLCNTTPSASQAASQSAHRLEESIGIYNTHPLPERASDPIQSSQSALHGGYQTLIDSPPHNLESAISNARNMILTRLGQLQQMLPHASSGQVLQVIEALWSAYDSPQINNSDICWFKVARDIASDALLWS</sequence>
<organism evidence="1 2">
    <name type="scientific">Boeremia exigua</name>
    <dbReference type="NCBI Taxonomy" id="749465"/>
    <lineage>
        <taxon>Eukaryota</taxon>
        <taxon>Fungi</taxon>
        <taxon>Dikarya</taxon>
        <taxon>Ascomycota</taxon>
        <taxon>Pezizomycotina</taxon>
        <taxon>Dothideomycetes</taxon>
        <taxon>Pleosporomycetidae</taxon>
        <taxon>Pleosporales</taxon>
        <taxon>Pleosporineae</taxon>
        <taxon>Didymellaceae</taxon>
        <taxon>Boeremia</taxon>
    </lineage>
</organism>
<gene>
    <name evidence="1" type="ORF">OPT61_g600</name>
</gene>
<evidence type="ECO:0000313" key="1">
    <source>
        <dbReference type="EMBL" id="KAJ8118408.1"/>
    </source>
</evidence>